<comment type="caution">
    <text evidence="1">The sequence shown here is derived from an EMBL/GenBank/DDBJ whole genome shotgun (WGS) entry which is preliminary data.</text>
</comment>
<dbReference type="Proteomes" id="UP000805193">
    <property type="component" value="Unassembled WGS sequence"/>
</dbReference>
<dbReference type="EMBL" id="JABSTQ010009039">
    <property type="protein sequence ID" value="KAG0433668.1"/>
    <property type="molecule type" value="Genomic_DNA"/>
</dbReference>
<proteinExistence type="predicted"/>
<reference evidence="1 2" key="1">
    <citation type="journal article" date="2020" name="Cell">
        <title>Large-Scale Comparative Analyses of Tick Genomes Elucidate Their Genetic Diversity and Vector Capacities.</title>
        <authorList>
            <consortium name="Tick Genome and Microbiome Consortium (TIGMIC)"/>
            <person name="Jia N."/>
            <person name="Wang J."/>
            <person name="Shi W."/>
            <person name="Du L."/>
            <person name="Sun Y."/>
            <person name="Zhan W."/>
            <person name="Jiang J.F."/>
            <person name="Wang Q."/>
            <person name="Zhang B."/>
            <person name="Ji P."/>
            <person name="Bell-Sakyi L."/>
            <person name="Cui X.M."/>
            <person name="Yuan T.T."/>
            <person name="Jiang B.G."/>
            <person name="Yang W.F."/>
            <person name="Lam T.T."/>
            <person name="Chang Q.C."/>
            <person name="Ding S.J."/>
            <person name="Wang X.J."/>
            <person name="Zhu J.G."/>
            <person name="Ruan X.D."/>
            <person name="Zhao L."/>
            <person name="Wei J.T."/>
            <person name="Ye R.Z."/>
            <person name="Que T.C."/>
            <person name="Du C.H."/>
            <person name="Zhou Y.H."/>
            <person name="Cheng J.X."/>
            <person name="Dai P.F."/>
            <person name="Guo W.B."/>
            <person name="Han X.H."/>
            <person name="Huang E.J."/>
            <person name="Li L.F."/>
            <person name="Wei W."/>
            <person name="Gao Y.C."/>
            <person name="Liu J.Z."/>
            <person name="Shao H.Z."/>
            <person name="Wang X."/>
            <person name="Wang C.C."/>
            <person name="Yang T.C."/>
            <person name="Huo Q.B."/>
            <person name="Li W."/>
            <person name="Chen H.Y."/>
            <person name="Chen S.E."/>
            <person name="Zhou L.G."/>
            <person name="Ni X.B."/>
            <person name="Tian J.H."/>
            <person name="Sheng Y."/>
            <person name="Liu T."/>
            <person name="Pan Y.S."/>
            <person name="Xia L.Y."/>
            <person name="Li J."/>
            <person name="Zhao F."/>
            <person name="Cao W.C."/>
        </authorList>
    </citation>
    <scope>NUCLEOTIDE SEQUENCE [LARGE SCALE GENOMIC DNA]</scope>
    <source>
        <strain evidence="1">Iper-2018</strain>
    </source>
</reference>
<sequence length="84" mass="8805">MNWAVRAALVRGKWPEPAKEEALRSVHGGSGASRMCGKSGRLARLVGPKASDAEIDAGRLQFQPPLGAPARNAASVATRTHTCV</sequence>
<evidence type="ECO:0000313" key="1">
    <source>
        <dbReference type="EMBL" id="KAG0433668.1"/>
    </source>
</evidence>
<protein>
    <submittedName>
        <fullName evidence="1">Uncharacterized protein</fullName>
    </submittedName>
</protein>
<name>A0AC60QHF0_IXOPE</name>
<gene>
    <name evidence="1" type="ORF">HPB47_019705</name>
</gene>
<accession>A0AC60QHF0</accession>
<keyword evidence="2" id="KW-1185">Reference proteome</keyword>
<evidence type="ECO:0000313" key="2">
    <source>
        <dbReference type="Proteomes" id="UP000805193"/>
    </source>
</evidence>
<organism evidence="1 2">
    <name type="scientific">Ixodes persulcatus</name>
    <name type="common">Taiga tick</name>
    <dbReference type="NCBI Taxonomy" id="34615"/>
    <lineage>
        <taxon>Eukaryota</taxon>
        <taxon>Metazoa</taxon>
        <taxon>Ecdysozoa</taxon>
        <taxon>Arthropoda</taxon>
        <taxon>Chelicerata</taxon>
        <taxon>Arachnida</taxon>
        <taxon>Acari</taxon>
        <taxon>Parasitiformes</taxon>
        <taxon>Ixodida</taxon>
        <taxon>Ixodoidea</taxon>
        <taxon>Ixodidae</taxon>
        <taxon>Ixodinae</taxon>
        <taxon>Ixodes</taxon>
    </lineage>
</organism>